<dbReference type="GO" id="GO:0006235">
    <property type="term" value="P:dTTP biosynthetic process"/>
    <property type="evidence" value="ECO:0007669"/>
    <property type="project" value="TreeGrafter"/>
</dbReference>
<dbReference type="GO" id="GO:0005829">
    <property type="term" value="C:cytosol"/>
    <property type="evidence" value="ECO:0007669"/>
    <property type="project" value="TreeGrafter"/>
</dbReference>
<comment type="caution">
    <text evidence="6">The sequence shown here is derived from an EMBL/GenBank/DDBJ whole genome shotgun (WGS) entry which is preliminary data.</text>
</comment>
<evidence type="ECO:0000256" key="4">
    <source>
        <dbReference type="ARBA" id="ARBA00022840"/>
    </source>
</evidence>
<dbReference type="InterPro" id="IPR039430">
    <property type="entry name" value="Thymidylate_kin-like_dom"/>
</dbReference>
<comment type="similarity">
    <text evidence="1">Belongs to the thymidylate kinase family.</text>
</comment>
<keyword evidence="3" id="KW-0547">Nucleotide-binding</keyword>
<keyword evidence="6" id="KW-0808">Transferase</keyword>
<dbReference type="PANTHER" id="PTHR10344">
    <property type="entry name" value="THYMIDYLATE KINASE"/>
    <property type="match status" value="1"/>
</dbReference>
<dbReference type="InterPro" id="IPR027417">
    <property type="entry name" value="P-loop_NTPase"/>
</dbReference>
<dbReference type="NCBIfam" id="NF005923">
    <property type="entry name" value="PRK07933.1"/>
    <property type="match status" value="1"/>
</dbReference>
<dbReference type="CDD" id="cd01672">
    <property type="entry name" value="TMPK"/>
    <property type="match status" value="1"/>
</dbReference>
<dbReference type="AlphaFoldDB" id="A0A917SME5"/>
<evidence type="ECO:0000259" key="5">
    <source>
        <dbReference type="Pfam" id="PF02223"/>
    </source>
</evidence>
<dbReference type="GO" id="GO:0004798">
    <property type="term" value="F:dTMP kinase activity"/>
    <property type="evidence" value="ECO:0007669"/>
    <property type="project" value="TreeGrafter"/>
</dbReference>
<dbReference type="Gene3D" id="3.40.50.300">
    <property type="entry name" value="P-loop containing nucleotide triphosphate hydrolases"/>
    <property type="match status" value="1"/>
</dbReference>
<name>A0A917SME5_9ACTN</name>
<evidence type="ECO:0000256" key="2">
    <source>
        <dbReference type="ARBA" id="ARBA00017144"/>
    </source>
</evidence>
<gene>
    <name evidence="6" type="primary">tmk</name>
    <name evidence="6" type="ORF">GCM10011594_02160</name>
</gene>
<evidence type="ECO:0000313" key="7">
    <source>
        <dbReference type="Proteomes" id="UP000655208"/>
    </source>
</evidence>
<proteinExistence type="inferred from homology"/>
<dbReference type="GO" id="GO:0005524">
    <property type="term" value="F:ATP binding"/>
    <property type="evidence" value="ECO:0007669"/>
    <property type="project" value="UniProtKB-KW"/>
</dbReference>
<dbReference type="Proteomes" id="UP000655208">
    <property type="component" value="Unassembled WGS sequence"/>
</dbReference>
<evidence type="ECO:0000256" key="3">
    <source>
        <dbReference type="ARBA" id="ARBA00022741"/>
    </source>
</evidence>
<dbReference type="GO" id="GO:0006233">
    <property type="term" value="P:dTDP biosynthetic process"/>
    <property type="evidence" value="ECO:0007669"/>
    <property type="project" value="TreeGrafter"/>
</dbReference>
<organism evidence="6 7">
    <name type="scientific">Nakamurella endophytica</name>
    <dbReference type="NCBI Taxonomy" id="1748367"/>
    <lineage>
        <taxon>Bacteria</taxon>
        <taxon>Bacillati</taxon>
        <taxon>Actinomycetota</taxon>
        <taxon>Actinomycetes</taxon>
        <taxon>Nakamurellales</taxon>
        <taxon>Nakamurellaceae</taxon>
        <taxon>Nakamurella</taxon>
    </lineage>
</organism>
<feature type="domain" description="Thymidylate kinase-like" evidence="5">
    <location>
        <begin position="18"/>
        <end position="174"/>
    </location>
</feature>
<reference evidence="6" key="2">
    <citation type="submission" date="2020-09" db="EMBL/GenBank/DDBJ databases">
        <authorList>
            <person name="Sun Q."/>
            <person name="Zhou Y."/>
        </authorList>
    </citation>
    <scope>NUCLEOTIDE SEQUENCE</scope>
    <source>
        <strain evidence="6">CGMCC 4.7308</strain>
    </source>
</reference>
<keyword evidence="4" id="KW-0067">ATP-binding</keyword>
<dbReference type="SUPFAM" id="SSF52540">
    <property type="entry name" value="P-loop containing nucleoside triphosphate hydrolases"/>
    <property type="match status" value="1"/>
</dbReference>
<evidence type="ECO:0000256" key="1">
    <source>
        <dbReference type="ARBA" id="ARBA00009776"/>
    </source>
</evidence>
<reference evidence="6" key="1">
    <citation type="journal article" date="2014" name="Int. J. Syst. Evol. Microbiol.">
        <title>Complete genome sequence of Corynebacterium casei LMG S-19264T (=DSM 44701T), isolated from a smear-ripened cheese.</title>
        <authorList>
            <consortium name="US DOE Joint Genome Institute (JGI-PGF)"/>
            <person name="Walter F."/>
            <person name="Albersmeier A."/>
            <person name="Kalinowski J."/>
            <person name="Ruckert C."/>
        </authorList>
    </citation>
    <scope>NUCLEOTIDE SEQUENCE</scope>
    <source>
        <strain evidence="6">CGMCC 4.7308</strain>
    </source>
</reference>
<protein>
    <recommendedName>
        <fullName evidence="2">Thymidylate kinase</fullName>
    </recommendedName>
</protein>
<accession>A0A917SME5</accession>
<keyword evidence="7" id="KW-1185">Reference proteome</keyword>
<keyword evidence="6" id="KW-0418">Kinase</keyword>
<sequence>MRRRAPVRVAGVGRLVAIEGLDGSGKQTLTAALSRHVTAAGGRVATLAFPRYGADVHADLVRDALYGRLGDLSQSVHGPAVLFALDRRDAADGIRDLLQQSDLVLLDRYVSSNAAYGSARLGAPDVHTDFPDWVRRLEIDRFGLPVPDLQVLLATPPDVAAARARGRAEQDAGRALDRFESDGGLQERTDRMYRRLAAEGYLSPWRVVDGSVPVDPAALLG</sequence>
<dbReference type="EMBL" id="BMNA01000001">
    <property type="protein sequence ID" value="GGL86061.1"/>
    <property type="molecule type" value="Genomic_DNA"/>
</dbReference>
<dbReference type="Pfam" id="PF02223">
    <property type="entry name" value="Thymidylate_kin"/>
    <property type="match status" value="1"/>
</dbReference>
<dbReference type="PANTHER" id="PTHR10344:SF4">
    <property type="entry name" value="UMP-CMP KINASE 2, MITOCHONDRIAL"/>
    <property type="match status" value="1"/>
</dbReference>
<dbReference type="GO" id="GO:0006227">
    <property type="term" value="P:dUDP biosynthetic process"/>
    <property type="evidence" value="ECO:0007669"/>
    <property type="project" value="TreeGrafter"/>
</dbReference>
<evidence type="ECO:0000313" key="6">
    <source>
        <dbReference type="EMBL" id="GGL86061.1"/>
    </source>
</evidence>